<name>A0A1A9AFW0_9ACTN</name>
<keyword evidence="2" id="KW-1133">Transmembrane helix</keyword>
<protein>
    <submittedName>
        <fullName evidence="3">Uncharacterized protein</fullName>
    </submittedName>
</protein>
<accession>A0A1A9AFW0</accession>
<organism evidence="3 4">
    <name type="scientific">Micromonospora narathiwatensis</name>
    <dbReference type="NCBI Taxonomy" id="299146"/>
    <lineage>
        <taxon>Bacteria</taxon>
        <taxon>Bacillati</taxon>
        <taxon>Actinomycetota</taxon>
        <taxon>Actinomycetes</taxon>
        <taxon>Micromonosporales</taxon>
        <taxon>Micromonosporaceae</taxon>
        <taxon>Micromonospora</taxon>
    </lineage>
</organism>
<sequence>MTSDEKHFAELLRQLDDGPDRPARVDLATAVREARRRRRNRRTLTASVAGLATLAAVAVPLAVRAGQPAEQGPPMAAGTPTSASTPPPAGPTTCTVELLPIPGGYGKSVVTGGDPTGRYLLGRSYPNDGFSHPVIIWDGDHAQEVRLPGTDQQLVDVSPSGIAVGAAWTGGRPQPYVVRSGRATRLPGVTAGEARAISDDGRIVGARQDGDRQLPVLWSGPDSPAVDLPVPGPTWQGSAVGVDSDGTVVGKVQNGPHGRFQAAVWRSGGKPELLPLPQVTGGTATDFVPRSFKGGWITGTTLGGEGGADRKDPAAHGPGQSHAVRYHLARGEYVPLPAELIVDSGNGQGWVVGSINFTDAAFVTDAGLVRLPDLDGRTGRYGAIAVSLSDDGRVIGGQLDTRPGGRDAVMRAVRWRCH</sequence>
<keyword evidence="2" id="KW-0812">Transmembrane</keyword>
<keyword evidence="2" id="KW-0472">Membrane</keyword>
<feature type="region of interest" description="Disordered" evidence="1">
    <location>
        <begin position="68"/>
        <end position="93"/>
    </location>
</feature>
<dbReference type="OrthoDB" id="3365614at2"/>
<evidence type="ECO:0000313" key="4">
    <source>
        <dbReference type="Proteomes" id="UP000198765"/>
    </source>
</evidence>
<gene>
    <name evidence="3" type="ORF">GA0070621_5825</name>
</gene>
<feature type="compositionally biased region" description="Low complexity" evidence="1">
    <location>
        <begin position="72"/>
        <end position="84"/>
    </location>
</feature>
<dbReference type="RefSeq" id="WP_157740090.1">
    <property type="nucleotide sequence ID" value="NZ_LT594324.1"/>
</dbReference>
<evidence type="ECO:0000313" key="3">
    <source>
        <dbReference type="EMBL" id="SBT54990.1"/>
    </source>
</evidence>
<feature type="transmembrane region" description="Helical" evidence="2">
    <location>
        <begin position="44"/>
        <end position="63"/>
    </location>
</feature>
<evidence type="ECO:0000256" key="1">
    <source>
        <dbReference type="SAM" id="MobiDB-lite"/>
    </source>
</evidence>
<dbReference type="PATRIC" id="fig|299146.4.peg.6008"/>
<dbReference type="AlphaFoldDB" id="A0A1A9AFW0"/>
<keyword evidence="4" id="KW-1185">Reference proteome</keyword>
<dbReference type="Proteomes" id="UP000198765">
    <property type="component" value="Chromosome I"/>
</dbReference>
<dbReference type="EMBL" id="LT594324">
    <property type="protein sequence ID" value="SBT54990.1"/>
    <property type="molecule type" value="Genomic_DNA"/>
</dbReference>
<reference evidence="3 4" key="1">
    <citation type="submission" date="2016-06" db="EMBL/GenBank/DDBJ databases">
        <authorList>
            <person name="Kjaerup R.B."/>
            <person name="Dalgaard T.S."/>
            <person name="Juul-Madsen H.R."/>
        </authorList>
    </citation>
    <scope>NUCLEOTIDE SEQUENCE [LARGE SCALE GENOMIC DNA]</scope>
    <source>
        <strain evidence="3 4">DSM 45248</strain>
    </source>
</reference>
<proteinExistence type="predicted"/>
<evidence type="ECO:0000256" key="2">
    <source>
        <dbReference type="SAM" id="Phobius"/>
    </source>
</evidence>